<evidence type="ECO:0000313" key="2">
    <source>
        <dbReference type="EMBL" id="KAA0188439.1"/>
    </source>
</evidence>
<protein>
    <recommendedName>
        <fullName evidence="3">Transmembrane protein</fullName>
    </recommendedName>
</protein>
<sequence>MGVRKLQKFMILFDNSGLLYFPGHFISGRVIVELEDDTPVTGGLWGVVVVVVVVVVMEVMGGGCLSWLLVVVVDKVTYGW</sequence>
<gene>
    <name evidence="2" type="ORF">HAZT_HAZT007480</name>
</gene>
<evidence type="ECO:0008006" key="3">
    <source>
        <dbReference type="Google" id="ProtNLM"/>
    </source>
</evidence>
<proteinExistence type="predicted"/>
<keyword evidence="1" id="KW-0812">Transmembrane</keyword>
<feature type="transmembrane region" description="Helical" evidence="1">
    <location>
        <begin position="44"/>
        <end position="73"/>
    </location>
</feature>
<keyword evidence="1" id="KW-0472">Membrane</keyword>
<reference evidence="2" key="1">
    <citation type="submission" date="2014-08" db="EMBL/GenBank/DDBJ databases">
        <authorList>
            <person name="Murali S."/>
            <person name="Richards S."/>
            <person name="Bandaranaike D."/>
            <person name="Bellair M."/>
            <person name="Blankenburg K."/>
            <person name="Chao H."/>
            <person name="Dinh H."/>
            <person name="Doddapaneni H."/>
            <person name="Dugan-Rocha S."/>
            <person name="Elkadiri S."/>
            <person name="Gnanaolivu R."/>
            <person name="Hughes D."/>
            <person name="Lee S."/>
            <person name="Li M."/>
            <person name="Ming W."/>
            <person name="Munidasa M."/>
            <person name="Muniz J."/>
            <person name="Nguyen L."/>
            <person name="Osuji N."/>
            <person name="Pu L.-L."/>
            <person name="Puazo M."/>
            <person name="Skinner E."/>
            <person name="Qu C."/>
            <person name="Quiroz J."/>
            <person name="Raj R."/>
            <person name="Weissenberger G."/>
            <person name="Xin Y."/>
            <person name="Zou X."/>
            <person name="Han Y."/>
            <person name="Worley K."/>
            <person name="Muzny D."/>
            <person name="Gibbs R."/>
        </authorList>
    </citation>
    <scope>NUCLEOTIDE SEQUENCE</scope>
    <source>
        <strain evidence="2">HAZT.00-mixed</strain>
        <tissue evidence="2">Whole organism</tissue>
    </source>
</reference>
<evidence type="ECO:0000256" key="1">
    <source>
        <dbReference type="SAM" id="Phobius"/>
    </source>
</evidence>
<dbReference type="Gene3D" id="2.60.40.640">
    <property type="match status" value="1"/>
</dbReference>
<accession>A0A6A0GVB7</accession>
<dbReference type="AlphaFoldDB" id="A0A6A0GVB7"/>
<reference evidence="2" key="3">
    <citation type="submission" date="2019-06" db="EMBL/GenBank/DDBJ databases">
        <authorList>
            <person name="Poynton C."/>
            <person name="Hasenbein S."/>
            <person name="Benoit J.B."/>
            <person name="Sepulveda M.S."/>
            <person name="Poelchau M.F."/>
            <person name="Murali S.C."/>
            <person name="Chen S."/>
            <person name="Glastad K.M."/>
            <person name="Werren J.H."/>
            <person name="Vineis J.H."/>
            <person name="Bowen J.L."/>
            <person name="Friedrich M."/>
            <person name="Jones J."/>
            <person name="Robertson H.M."/>
            <person name="Feyereisen R."/>
            <person name="Mechler-Hickson A."/>
            <person name="Mathers N."/>
            <person name="Lee C.E."/>
            <person name="Colbourne J.K."/>
            <person name="Biales A."/>
            <person name="Johnston J.S."/>
            <person name="Wellborn G.A."/>
            <person name="Rosendale A.J."/>
            <person name="Cridge A.G."/>
            <person name="Munoz-Torres M.C."/>
            <person name="Bain P.A."/>
            <person name="Manny A.R."/>
            <person name="Major K.M."/>
            <person name="Lambert F.N."/>
            <person name="Vulpe C.D."/>
            <person name="Tuck P."/>
            <person name="Blalock B.J."/>
            <person name="Lin Y.-Y."/>
            <person name="Smith M.E."/>
            <person name="Ochoa-Acuna H."/>
            <person name="Chen M.-J.M."/>
            <person name="Childers C.P."/>
            <person name="Qu J."/>
            <person name="Dugan S."/>
            <person name="Lee S.L."/>
            <person name="Chao H."/>
            <person name="Dinh H."/>
            <person name="Han Y."/>
            <person name="Doddapaneni H."/>
            <person name="Worley K.C."/>
            <person name="Muzny D.M."/>
            <person name="Gibbs R.A."/>
            <person name="Richards S."/>
        </authorList>
    </citation>
    <scope>NUCLEOTIDE SEQUENCE</scope>
    <source>
        <strain evidence="2">HAZT.00-mixed</strain>
        <tissue evidence="2">Whole organism</tissue>
    </source>
</reference>
<dbReference type="EMBL" id="JQDR03014233">
    <property type="protein sequence ID" value="KAA0188439.1"/>
    <property type="molecule type" value="Genomic_DNA"/>
</dbReference>
<dbReference type="InterPro" id="IPR014752">
    <property type="entry name" value="Arrestin-like_C"/>
</dbReference>
<reference evidence="2" key="2">
    <citation type="journal article" date="2018" name="Environ. Sci. Technol.">
        <title>The Toxicogenome of Hyalella azteca: A Model for Sediment Ecotoxicology and Evolutionary Toxicology.</title>
        <authorList>
            <person name="Poynton H.C."/>
            <person name="Hasenbein S."/>
            <person name="Benoit J.B."/>
            <person name="Sepulveda M.S."/>
            <person name="Poelchau M.F."/>
            <person name="Hughes D.S.T."/>
            <person name="Murali S.C."/>
            <person name="Chen S."/>
            <person name="Glastad K.M."/>
            <person name="Goodisman M.A.D."/>
            <person name="Werren J.H."/>
            <person name="Vineis J.H."/>
            <person name="Bowen J.L."/>
            <person name="Friedrich M."/>
            <person name="Jones J."/>
            <person name="Robertson H.M."/>
            <person name="Feyereisen R."/>
            <person name="Mechler-Hickson A."/>
            <person name="Mathers N."/>
            <person name="Lee C.E."/>
            <person name="Colbourne J.K."/>
            <person name="Biales A."/>
            <person name="Johnston J.S."/>
            <person name="Wellborn G.A."/>
            <person name="Rosendale A.J."/>
            <person name="Cridge A.G."/>
            <person name="Munoz-Torres M.C."/>
            <person name="Bain P.A."/>
            <person name="Manny A.R."/>
            <person name="Major K.M."/>
            <person name="Lambert F.N."/>
            <person name="Vulpe C.D."/>
            <person name="Tuck P."/>
            <person name="Blalock B.J."/>
            <person name="Lin Y.Y."/>
            <person name="Smith M.E."/>
            <person name="Ochoa-Acuna H."/>
            <person name="Chen M.M."/>
            <person name="Childers C.P."/>
            <person name="Qu J."/>
            <person name="Dugan S."/>
            <person name="Lee S.L."/>
            <person name="Chao H."/>
            <person name="Dinh H."/>
            <person name="Han Y."/>
            <person name="Doddapaneni H."/>
            <person name="Worley K.C."/>
            <person name="Muzny D.M."/>
            <person name="Gibbs R.A."/>
            <person name="Richards S."/>
        </authorList>
    </citation>
    <scope>NUCLEOTIDE SEQUENCE</scope>
    <source>
        <strain evidence="2">HAZT.00-mixed</strain>
        <tissue evidence="2">Whole organism</tissue>
    </source>
</reference>
<organism evidence="2">
    <name type="scientific">Hyalella azteca</name>
    <name type="common">Amphipod</name>
    <dbReference type="NCBI Taxonomy" id="294128"/>
    <lineage>
        <taxon>Eukaryota</taxon>
        <taxon>Metazoa</taxon>
        <taxon>Ecdysozoa</taxon>
        <taxon>Arthropoda</taxon>
        <taxon>Crustacea</taxon>
        <taxon>Multicrustacea</taxon>
        <taxon>Malacostraca</taxon>
        <taxon>Eumalacostraca</taxon>
        <taxon>Peracarida</taxon>
        <taxon>Amphipoda</taxon>
        <taxon>Senticaudata</taxon>
        <taxon>Talitrida</taxon>
        <taxon>Talitroidea</taxon>
        <taxon>Hyalellidae</taxon>
        <taxon>Hyalella</taxon>
    </lineage>
</organism>
<dbReference type="Proteomes" id="UP000711488">
    <property type="component" value="Unassembled WGS sequence"/>
</dbReference>
<name>A0A6A0GVB7_HYAAZ</name>
<comment type="caution">
    <text evidence="2">The sequence shown here is derived from an EMBL/GenBank/DDBJ whole genome shotgun (WGS) entry which is preliminary data.</text>
</comment>
<keyword evidence="1" id="KW-1133">Transmembrane helix</keyword>